<dbReference type="eggNOG" id="ENOG502S4J9">
    <property type="taxonomic scope" value="Eukaryota"/>
</dbReference>
<evidence type="ECO:0000256" key="1">
    <source>
        <dbReference type="SAM" id="MobiDB-lite"/>
    </source>
</evidence>
<dbReference type="InParanoid" id="Q6BM86"/>
<dbReference type="Gene3D" id="2.20.70.10">
    <property type="match status" value="1"/>
</dbReference>
<dbReference type="InterPro" id="IPR036020">
    <property type="entry name" value="WW_dom_sf"/>
</dbReference>
<dbReference type="AlphaFoldDB" id="Q6BM86"/>
<reference evidence="4 5" key="1">
    <citation type="journal article" date="2004" name="Nature">
        <title>Genome evolution in yeasts.</title>
        <authorList>
            <consortium name="Genolevures"/>
            <person name="Dujon B."/>
            <person name="Sherman D."/>
            <person name="Fischer G."/>
            <person name="Durrens P."/>
            <person name="Casaregola S."/>
            <person name="Lafontaine I."/>
            <person name="de Montigny J."/>
            <person name="Marck C."/>
            <person name="Neuveglise C."/>
            <person name="Talla E."/>
            <person name="Goffard N."/>
            <person name="Frangeul L."/>
            <person name="Aigle M."/>
            <person name="Anthouard V."/>
            <person name="Babour A."/>
            <person name="Barbe V."/>
            <person name="Barnay S."/>
            <person name="Blanchin S."/>
            <person name="Beckerich J.M."/>
            <person name="Beyne E."/>
            <person name="Bleykasten C."/>
            <person name="Boisrame A."/>
            <person name="Boyer J."/>
            <person name="Cattolico L."/>
            <person name="Confanioleri F."/>
            <person name="de Daruvar A."/>
            <person name="Despons L."/>
            <person name="Fabre E."/>
            <person name="Fairhead C."/>
            <person name="Ferry-Dumazet H."/>
            <person name="Groppi A."/>
            <person name="Hantraye F."/>
            <person name="Hennequin C."/>
            <person name="Jauniaux N."/>
            <person name="Joyet P."/>
            <person name="Kachouri R."/>
            <person name="Kerrest A."/>
            <person name="Koszul R."/>
            <person name="Lemaire M."/>
            <person name="Lesur I."/>
            <person name="Ma L."/>
            <person name="Muller H."/>
            <person name="Nicaud J.M."/>
            <person name="Nikolski M."/>
            <person name="Oztas S."/>
            <person name="Ozier-Kalogeropoulos O."/>
            <person name="Pellenz S."/>
            <person name="Potier S."/>
            <person name="Richard G.F."/>
            <person name="Straub M.L."/>
            <person name="Suleau A."/>
            <person name="Swennene D."/>
            <person name="Tekaia F."/>
            <person name="Wesolowski-Louvel M."/>
            <person name="Westhof E."/>
            <person name="Wirth B."/>
            <person name="Zeniou-Meyer M."/>
            <person name="Zivanovic I."/>
            <person name="Bolotin-Fukuhara M."/>
            <person name="Thierry A."/>
            <person name="Bouchier C."/>
            <person name="Caudron B."/>
            <person name="Scarpelli C."/>
            <person name="Gaillardin C."/>
            <person name="Weissenbach J."/>
            <person name="Wincker P."/>
            <person name="Souciet J.L."/>
        </authorList>
    </citation>
    <scope>NUCLEOTIDE SEQUENCE [LARGE SCALE GENOMIC DNA]</scope>
    <source>
        <strain evidence="5">ATCC 36239 / CBS 767 / BCRC 21394 / JCM 1990 / NBRC 0083 / IGC 2968</strain>
    </source>
</reference>
<proteinExistence type="predicted"/>
<dbReference type="VEuPathDB" id="FungiDB:DEHA2F07524g"/>
<keyword evidence="2" id="KW-0472">Membrane</keyword>
<dbReference type="EMBL" id="CR382138">
    <property type="protein sequence ID" value="CAG89022.2"/>
    <property type="molecule type" value="Genomic_DNA"/>
</dbReference>
<protein>
    <submittedName>
        <fullName evidence="4">DEHA2F07524p</fullName>
    </submittedName>
</protein>
<feature type="region of interest" description="Disordered" evidence="1">
    <location>
        <begin position="137"/>
        <end position="156"/>
    </location>
</feature>
<dbReference type="RefSeq" id="XP_460685.2">
    <property type="nucleotide sequence ID" value="XM_460685.1"/>
</dbReference>
<feature type="compositionally biased region" description="Basic residues" evidence="1">
    <location>
        <begin position="142"/>
        <end position="156"/>
    </location>
</feature>
<dbReference type="HOGENOM" id="CLU_091402_0_0_1"/>
<dbReference type="Proteomes" id="UP000000599">
    <property type="component" value="Chromosome F"/>
</dbReference>
<organism evidence="4 5">
    <name type="scientific">Debaryomyces hansenii (strain ATCC 36239 / CBS 767 / BCRC 21394 / JCM 1990 / NBRC 0083 / IGC 2968)</name>
    <name type="common">Yeast</name>
    <name type="synonym">Torulaspora hansenii</name>
    <dbReference type="NCBI Taxonomy" id="284592"/>
    <lineage>
        <taxon>Eukaryota</taxon>
        <taxon>Fungi</taxon>
        <taxon>Dikarya</taxon>
        <taxon>Ascomycota</taxon>
        <taxon>Saccharomycotina</taxon>
        <taxon>Pichiomycetes</taxon>
        <taxon>Debaryomycetaceae</taxon>
        <taxon>Debaryomyces</taxon>
    </lineage>
</organism>
<feature type="region of interest" description="Disordered" evidence="1">
    <location>
        <begin position="40"/>
        <end position="104"/>
    </location>
</feature>
<dbReference type="KEGG" id="dha:DEHA2F07524g"/>
<evidence type="ECO:0000313" key="4">
    <source>
        <dbReference type="EMBL" id="CAG89022.2"/>
    </source>
</evidence>
<dbReference type="OMA" id="NTHIGGM"/>
<gene>
    <name evidence="4" type="ordered locus">DEHA2F07524g</name>
</gene>
<evidence type="ECO:0000256" key="2">
    <source>
        <dbReference type="SAM" id="Phobius"/>
    </source>
</evidence>
<feature type="compositionally biased region" description="Low complexity" evidence="1">
    <location>
        <begin position="79"/>
        <end position="104"/>
    </location>
</feature>
<feature type="compositionally biased region" description="Basic and acidic residues" evidence="1">
    <location>
        <begin position="40"/>
        <end position="49"/>
    </location>
</feature>
<dbReference type="SUPFAM" id="SSF51045">
    <property type="entry name" value="WW domain"/>
    <property type="match status" value="1"/>
</dbReference>
<dbReference type="SMART" id="SM00456">
    <property type="entry name" value="WW"/>
    <property type="match status" value="1"/>
</dbReference>
<dbReference type="Pfam" id="PF00397">
    <property type="entry name" value="WW"/>
    <property type="match status" value="1"/>
</dbReference>
<dbReference type="PROSITE" id="PS50020">
    <property type="entry name" value="WW_DOMAIN_2"/>
    <property type="match status" value="1"/>
</dbReference>
<feature type="transmembrane region" description="Helical" evidence="2">
    <location>
        <begin position="118"/>
        <end position="141"/>
    </location>
</feature>
<sequence>MVETDPKNPPNVPKGWLAKYDEKYKAFFYVDLRTKKSQWEAPSFEHADKVSPPPYSPTTSNGAQFQSQNQPRPNPQQPHPQSQLPPQGYGQPSQQQQGFAPQQQYVQQMPQNTHIGGMGGMGGMGIGGGMLGGMLLGNMMGSRRHSRRMPRRSRRC</sequence>
<name>Q6BM86_DEBHA</name>
<dbReference type="OrthoDB" id="2444812at2759"/>
<dbReference type="InterPro" id="IPR001202">
    <property type="entry name" value="WW_dom"/>
</dbReference>
<keyword evidence="2" id="KW-1133">Transmembrane helix</keyword>
<keyword evidence="5" id="KW-1185">Reference proteome</keyword>
<feature type="domain" description="WW" evidence="3">
    <location>
        <begin position="10"/>
        <end position="44"/>
    </location>
</feature>
<evidence type="ECO:0000313" key="5">
    <source>
        <dbReference type="Proteomes" id="UP000000599"/>
    </source>
</evidence>
<evidence type="ECO:0000259" key="3">
    <source>
        <dbReference type="PROSITE" id="PS50020"/>
    </source>
</evidence>
<accession>Q6BM86</accession>
<dbReference type="GeneID" id="2903269"/>
<keyword evidence="2" id="KW-0812">Transmembrane</keyword>